<sequence>MNEYPVARPVEAVSFETEGRKMVSLSDPEGFSDVSLAVSLPAFFIITQMNGQRNVSQICDEFYRQFHQPVLNEDILSLISQLDDNLFLDNARFKERKATALKSFLADKTRRAVFAGKSYPDDEKQLNGLIDKWLTERSPKNGNLVKAIIVPHIDFHVGGDMMAAGWREIRNSDADLFVILGVGHSLSEDFFACVDKDFSTPLGVMKVDSGFLAALRVNFGEEIYSQADAHRNEHSIEFQSLFMSHMAKQRPGIRSAPILLSFPENIWSISHPVFNGERIDRFIEALKKTAQDDRRKICFVASVDFSHVGARFGDTFKLTTDELKRIENDDRELIDAILSLDTGRFMAKILQTNSRNRVCGFPALYTLLKVIKAGRGELIEYRQNLENAGETMVSFASLALSE</sequence>
<dbReference type="Pfam" id="PF01875">
    <property type="entry name" value="Memo"/>
    <property type="match status" value="1"/>
</dbReference>
<reference evidence="2" key="1">
    <citation type="submission" date="2018-06" db="EMBL/GenBank/DDBJ databases">
        <authorList>
            <person name="Zhirakovskaya E."/>
        </authorList>
    </citation>
    <scope>NUCLEOTIDE SEQUENCE</scope>
</reference>
<dbReference type="PANTHER" id="PTHR11060:SF0">
    <property type="entry name" value="PROTEIN MEMO1"/>
    <property type="match status" value="1"/>
</dbReference>
<dbReference type="NCBIfam" id="TIGR04336">
    <property type="entry name" value="AmmeMemoSam_B"/>
    <property type="match status" value="1"/>
</dbReference>
<name>A0A3B1C7L9_9ZZZZ</name>
<evidence type="ECO:0000256" key="1">
    <source>
        <dbReference type="ARBA" id="ARBA00006315"/>
    </source>
</evidence>
<comment type="similarity">
    <text evidence="1">Belongs to the MEMO1 family.</text>
</comment>
<organism evidence="2">
    <name type="scientific">hydrothermal vent metagenome</name>
    <dbReference type="NCBI Taxonomy" id="652676"/>
    <lineage>
        <taxon>unclassified sequences</taxon>
        <taxon>metagenomes</taxon>
        <taxon>ecological metagenomes</taxon>
    </lineage>
</organism>
<proteinExistence type="inferred from homology"/>
<protein>
    <recommendedName>
        <fullName evidence="3">AmmeMemoRadiSam system protein B</fullName>
    </recommendedName>
</protein>
<dbReference type="AlphaFoldDB" id="A0A3B1C7L9"/>
<evidence type="ECO:0000313" key="2">
    <source>
        <dbReference type="EMBL" id="VAX24142.1"/>
    </source>
</evidence>
<dbReference type="EMBL" id="UOGB01000287">
    <property type="protein sequence ID" value="VAX24142.1"/>
    <property type="molecule type" value="Genomic_DNA"/>
</dbReference>
<dbReference type="CDD" id="cd07361">
    <property type="entry name" value="MEMO_like"/>
    <property type="match status" value="1"/>
</dbReference>
<gene>
    <name evidence="2" type="ORF">MNBD_NITROSPINAE03-910</name>
</gene>
<dbReference type="Gene3D" id="3.40.830.10">
    <property type="entry name" value="LigB-like"/>
    <property type="match status" value="1"/>
</dbReference>
<evidence type="ECO:0008006" key="3">
    <source>
        <dbReference type="Google" id="ProtNLM"/>
    </source>
</evidence>
<accession>A0A3B1C7L9</accession>
<dbReference type="PANTHER" id="PTHR11060">
    <property type="entry name" value="PROTEIN MEMO1"/>
    <property type="match status" value="1"/>
</dbReference>
<dbReference type="InterPro" id="IPR002737">
    <property type="entry name" value="MEMO1_fam"/>
</dbReference>